<dbReference type="Pfam" id="PF05938">
    <property type="entry name" value="Self-incomp_S1"/>
    <property type="match status" value="1"/>
</dbReference>
<comment type="subcellular location">
    <subcellularLocation>
        <location evidence="1 6">Secreted</location>
    </subcellularLocation>
</comment>
<feature type="signal peptide" evidence="6">
    <location>
        <begin position="1"/>
        <end position="22"/>
    </location>
</feature>
<sequence>MAVHKKLLAAIVLATIIIVTAPRPSCQETIQVINQLSSNILIVHCASDDDDLDAHAVAINATCAWSFRPIHIGGATLFWCRLAVEDKRLSFVAYDQARRLASNYPDWLVRDDGLHGQRGTFREFIKTWNRI</sequence>
<evidence type="ECO:0000256" key="3">
    <source>
        <dbReference type="ARBA" id="ARBA00022471"/>
    </source>
</evidence>
<keyword evidence="3 6" id="KW-0713">Self-incompatibility</keyword>
<dbReference type="AlphaFoldDB" id="A0AAV0IB31"/>
<dbReference type="InterPro" id="IPR010264">
    <property type="entry name" value="Self-incomp_S1"/>
</dbReference>
<keyword evidence="4 6" id="KW-0964">Secreted</keyword>
<evidence type="ECO:0000313" key="7">
    <source>
        <dbReference type="EMBL" id="CAI0394855.1"/>
    </source>
</evidence>
<dbReference type="PANTHER" id="PTHR31232:SF18">
    <property type="entry name" value="S-PROTEIN HOMOLOG"/>
    <property type="match status" value="1"/>
</dbReference>
<proteinExistence type="inferred from homology"/>
<dbReference type="GO" id="GO:0060320">
    <property type="term" value="P:rejection of self pollen"/>
    <property type="evidence" value="ECO:0007669"/>
    <property type="project" value="UniProtKB-KW"/>
</dbReference>
<gene>
    <name evidence="7" type="ORF">LITE_LOCUS8489</name>
</gene>
<dbReference type="EMBL" id="CAMGYJ010000003">
    <property type="protein sequence ID" value="CAI0394855.1"/>
    <property type="molecule type" value="Genomic_DNA"/>
</dbReference>
<evidence type="ECO:0000256" key="6">
    <source>
        <dbReference type="RuleBase" id="RU367044"/>
    </source>
</evidence>
<name>A0AAV0IB31_9ROSI</name>
<evidence type="ECO:0000256" key="2">
    <source>
        <dbReference type="ARBA" id="ARBA00005581"/>
    </source>
</evidence>
<keyword evidence="8" id="KW-1185">Reference proteome</keyword>
<evidence type="ECO:0000256" key="5">
    <source>
        <dbReference type="ARBA" id="ARBA00022729"/>
    </source>
</evidence>
<reference evidence="7" key="1">
    <citation type="submission" date="2022-08" db="EMBL/GenBank/DDBJ databases">
        <authorList>
            <person name="Gutierrez-Valencia J."/>
        </authorList>
    </citation>
    <scope>NUCLEOTIDE SEQUENCE</scope>
</reference>
<keyword evidence="5 6" id="KW-0732">Signal</keyword>
<comment type="caution">
    <text evidence="7">The sequence shown here is derived from an EMBL/GenBank/DDBJ whole genome shotgun (WGS) entry which is preliminary data.</text>
</comment>
<organism evidence="7 8">
    <name type="scientific">Linum tenue</name>
    <dbReference type="NCBI Taxonomy" id="586396"/>
    <lineage>
        <taxon>Eukaryota</taxon>
        <taxon>Viridiplantae</taxon>
        <taxon>Streptophyta</taxon>
        <taxon>Embryophyta</taxon>
        <taxon>Tracheophyta</taxon>
        <taxon>Spermatophyta</taxon>
        <taxon>Magnoliopsida</taxon>
        <taxon>eudicotyledons</taxon>
        <taxon>Gunneridae</taxon>
        <taxon>Pentapetalae</taxon>
        <taxon>rosids</taxon>
        <taxon>fabids</taxon>
        <taxon>Malpighiales</taxon>
        <taxon>Linaceae</taxon>
        <taxon>Linum</taxon>
    </lineage>
</organism>
<evidence type="ECO:0000256" key="1">
    <source>
        <dbReference type="ARBA" id="ARBA00004613"/>
    </source>
</evidence>
<comment type="similarity">
    <text evidence="2 6">Belongs to the plant self-incompatibility (S1) protein family.</text>
</comment>
<dbReference type="GO" id="GO:0005576">
    <property type="term" value="C:extracellular region"/>
    <property type="evidence" value="ECO:0007669"/>
    <property type="project" value="UniProtKB-SubCell"/>
</dbReference>
<evidence type="ECO:0000313" key="8">
    <source>
        <dbReference type="Proteomes" id="UP001154282"/>
    </source>
</evidence>
<evidence type="ECO:0000256" key="4">
    <source>
        <dbReference type="ARBA" id="ARBA00022525"/>
    </source>
</evidence>
<accession>A0AAV0IB31</accession>
<feature type="chain" id="PRO_5043108939" description="S-protein homolog" evidence="6">
    <location>
        <begin position="23"/>
        <end position="131"/>
    </location>
</feature>
<dbReference type="PANTHER" id="PTHR31232">
    <property type="match status" value="1"/>
</dbReference>
<dbReference type="Proteomes" id="UP001154282">
    <property type="component" value="Unassembled WGS sequence"/>
</dbReference>
<protein>
    <recommendedName>
        <fullName evidence="6">S-protein homolog</fullName>
    </recommendedName>
</protein>